<evidence type="ECO:0000256" key="5">
    <source>
        <dbReference type="ARBA" id="ARBA00022989"/>
    </source>
</evidence>
<dbReference type="GO" id="GO:0042158">
    <property type="term" value="P:lipoprotein biosynthetic process"/>
    <property type="evidence" value="ECO:0007669"/>
    <property type="project" value="UniProtKB-UniRule"/>
</dbReference>
<feature type="transmembrane region" description="Helical" evidence="7">
    <location>
        <begin position="87"/>
        <end position="109"/>
    </location>
</feature>
<feature type="transmembrane region" description="Helical" evidence="7">
    <location>
        <begin position="20"/>
        <end position="36"/>
    </location>
</feature>
<feature type="binding site" evidence="7">
    <location>
        <position position="138"/>
    </location>
    <ligand>
        <name>a 1,2-diacyl-sn-glycero-3-phospho-(1'-sn-glycerol)</name>
        <dbReference type="ChEBI" id="CHEBI:64716"/>
    </ligand>
</feature>
<dbReference type="GO" id="GO:0005886">
    <property type="term" value="C:plasma membrane"/>
    <property type="evidence" value="ECO:0007669"/>
    <property type="project" value="UniProtKB-SubCell"/>
</dbReference>
<keyword evidence="4 7" id="KW-0812">Transmembrane</keyword>
<evidence type="ECO:0000256" key="6">
    <source>
        <dbReference type="ARBA" id="ARBA00023136"/>
    </source>
</evidence>
<evidence type="ECO:0000313" key="8">
    <source>
        <dbReference type="EMBL" id="OGH66415.1"/>
    </source>
</evidence>
<comment type="pathway">
    <text evidence="7">Protein modification; lipoprotein biosynthesis (diacylglyceryl transfer).</text>
</comment>
<dbReference type="Pfam" id="PF01790">
    <property type="entry name" value="LGT"/>
    <property type="match status" value="1"/>
</dbReference>
<comment type="catalytic activity">
    <reaction evidence="7">
        <text>L-cysteinyl-[prolipoprotein] + a 1,2-diacyl-sn-glycero-3-phospho-(1'-sn-glycerol) = an S-1,2-diacyl-sn-glyceryl-L-cysteinyl-[prolipoprotein] + sn-glycerol 1-phosphate + H(+)</text>
        <dbReference type="Rhea" id="RHEA:56712"/>
        <dbReference type="Rhea" id="RHEA-COMP:14679"/>
        <dbReference type="Rhea" id="RHEA-COMP:14680"/>
        <dbReference type="ChEBI" id="CHEBI:15378"/>
        <dbReference type="ChEBI" id="CHEBI:29950"/>
        <dbReference type="ChEBI" id="CHEBI:57685"/>
        <dbReference type="ChEBI" id="CHEBI:64716"/>
        <dbReference type="ChEBI" id="CHEBI:140658"/>
        <dbReference type="EC" id="2.5.1.145"/>
    </reaction>
</comment>
<evidence type="ECO:0000256" key="7">
    <source>
        <dbReference type="HAMAP-Rule" id="MF_01147"/>
    </source>
</evidence>
<evidence type="ECO:0000256" key="3">
    <source>
        <dbReference type="ARBA" id="ARBA00022679"/>
    </source>
</evidence>
<reference evidence="8 9" key="1">
    <citation type="journal article" date="2016" name="Nat. Commun.">
        <title>Thousands of microbial genomes shed light on interconnected biogeochemical processes in an aquifer system.</title>
        <authorList>
            <person name="Anantharaman K."/>
            <person name="Brown C.T."/>
            <person name="Hug L.A."/>
            <person name="Sharon I."/>
            <person name="Castelle C.J."/>
            <person name="Probst A.J."/>
            <person name="Thomas B.C."/>
            <person name="Singh A."/>
            <person name="Wilkins M.J."/>
            <person name="Karaoz U."/>
            <person name="Brodie E.L."/>
            <person name="Williams K.H."/>
            <person name="Hubbard S.S."/>
            <person name="Banfield J.F."/>
        </authorList>
    </citation>
    <scope>NUCLEOTIDE SEQUENCE [LARGE SCALE GENOMIC DNA]</scope>
</reference>
<evidence type="ECO:0000256" key="1">
    <source>
        <dbReference type="ARBA" id="ARBA00007150"/>
    </source>
</evidence>
<keyword evidence="2 7" id="KW-1003">Cell membrane</keyword>
<dbReference type="InterPro" id="IPR001640">
    <property type="entry name" value="Lgt"/>
</dbReference>
<feature type="transmembrane region" description="Helical" evidence="7">
    <location>
        <begin position="165"/>
        <end position="185"/>
    </location>
</feature>
<feature type="transmembrane region" description="Helical" evidence="7">
    <location>
        <begin position="48"/>
        <end position="67"/>
    </location>
</feature>
<dbReference type="PANTHER" id="PTHR30589:SF0">
    <property type="entry name" value="PHOSPHATIDYLGLYCEROL--PROLIPOPROTEIN DIACYLGLYCERYL TRANSFERASE"/>
    <property type="match status" value="1"/>
</dbReference>
<dbReference type="PANTHER" id="PTHR30589">
    <property type="entry name" value="PROLIPOPROTEIN DIACYLGLYCERYL TRANSFERASE"/>
    <property type="match status" value="1"/>
</dbReference>
<proteinExistence type="inferred from homology"/>
<evidence type="ECO:0000256" key="4">
    <source>
        <dbReference type="ARBA" id="ARBA00022692"/>
    </source>
</evidence>
<dbReference type="HAMAP" id="MF_01147">
    <property type="entry name" value="Lgt"/>
    <property type="match status" value="1"/>
</dbReference>
<evidence type="ECO:0000256" key="2">
    <source>
        <dbReference type="ARBA" id="ARBA00022475"/>
    </source>
</evidence>
<gene>
    <name evidence="7" type="primary">lgt</name>
    <name evidence="8" type="ORF">A3B90_00185</name>
</gene>
<comment type="caution">
    <text evidence="8">The sequence shown here is derived from an EMBL/GenBank/DDBJ whole genome shotgun (WGS) entry which is preliminary data.</text>
</comment>
<name>A0A1F6M499_9BACT</name>
<dbReference type="GO" id="GO:0008961">
    <property type="term" value="F:phosphatidylglycerol-prolipoprotein diacylglyceryl transferase activity"/>
    <property type="evidence" value="ECO:0007669"/>
    <property type="project" value="UniProtKB-UniRule"/>
</dbReference>
<protein>
    <recommendedName>
        <fullName evidence="7">Phosphatidylglycerol--prolipoprotein diacylglyceryl transferase</fullName>
        <ecNumber evidence="7">2.5.1.145</ecNumber>
    </recommendedName>
</protein>
<comment type="function">
    <text evidence="7">Catalyzes the transfer of the diacylglyceryl group from phosphatidylglycerol to the sulfhydryl group of the N-terminal cysteine of a prolipoprotein, the first step in the formation of mature lipoproteins.</text>
</comment>
<dbReference type="UniPathway" id="UPA00664"/>
<organism evidence="8 9">
    <name type="scientific">Candidatus Magasanikbacteria bacterium RIFCSPHIGHO2_02_FULL_41_13</name>
    <dbReference type="NCBI Taxonomy" id="1798676"/>
    <lineage>
        <taxon>Bacteria</taxon>
        <taxon>Candidatus Magasanikiibacteriota</taxon>
    </lineage>
</organism>
<dbReference type="EMBL" id="MFPX01000018">
    <property type="protein sequence ID" value="OGH66415.1"/>
    <property type="molecule type" value="Genomic_DNA"/>
</dbReference>
<keyword evidence="3 7" id="KW-0808">Transferase</keyword>
<feature type="transmembrane region" description="Helical" evidence="7">
    <location>
        <begin position="226"/>
        <end position="247"/>
    </location>
</feature>
<comment type="subcellular location">
    <subcellularLocation>
        <location evidence="7">Cell membrane</location>
        <topology evidence="7">Multi-pass membrane protein</topology>
    </subcellularLocation>
</comment>
<evidence type="ECO:0000313" key="9">
    <source>
        <dbReference type="Proteomes" id="UP000178742"/>
    </source>
</evidence>
<sequence>MIPYFEWKTILLGPLTIQVWGMWVALGMLLALYIVDRRAKRLKLKSEHLLDMALWMIVSGIVFSRIFEVVFYEPIFYFSHPFEIVKIWHGGLSSFGGLIGAALAFFIFAKRKNITKVDVYKIADVLSFAALFGWMLGRIGCFMIHDHWGAHSTCPLAMQTPDGPRLEMAFLEILGLIPLAIIFYVSRKKQKPDGWFTAILFIYYGVLRFILDFFRATDIAGYDARYLGLTPGHYSAIVLLACGIWIYRKKSNGKVTK</sequence>
<feature type="transmembrane region" description="Helical" evidence="7">
    <location>
        <begin position="121"/>
        <end position="145"/>
    </location>
</feature>
<dbReference type="Proteomes" id="UP000178742">
    <property type="component" value="Unassembled WGS sequence"/>
</dbReference>
<keyword evidence="5 7" id="KW-1133">Transmembrane helix</keyword>
<accession>A0A1F6M499</accession>
<dbReference type="EC" id="2.5.1.145" evidence="7"/>
<feature type="transmembrane region" description="Helical" evidence="7">
    <location>
        <begin position="194"/>
        <end position="214"/>
    </location>
</feature>
<comment type="similarity">
    <text evidence="1 7">Belongs to the Lgt family.</text>
</comment>
<dbReference type="AlphaFoldDB" id="A0A1F6M499"/>
<keyword evidence="6 7" id="KW-0472">Membrane</keyword>
<dbReference type="STRING" id="1798676.A3B90_00185"/>